<evidence type="ECO:0000313" key="3">
    <source>
        <dbReference type="EMBL" id="MWG35011.1"/>
    </source>
</evidence>
<dbReference type="InterPro" id="IPR000683">
    <property type="entry name" value="Gfo/Idh/MocA-like_OxRdtase_N"/>
</dbReference>
<accession>A0A6B0GM82</accession>
<dbReference type="Pfam" id="PF22725">
    <property type="entry name" value="GFO_IDH_MocA_C3"/>
    <property type="match status" value="1"/>
</dbReference>
<dbReference type="OrthoDB" id="25239at2157"/>
<keyword evidence="4" id="KW-1185">Reference proteome</keyword>
<dbReference type="Pfam" id="PF01408">
    <property type="entry name" value="GFO_IDH_MocA"/>
    <property type="match status" value="1"/>
</dbReference>
<dbReference type="SUPFAM" id="SSF55347">
    <property type="entry name" value="Glyceraldehyde-3-phosphate dehydrogenase-like, C-terminal domain"/>
    <property type="match status" value="1"/>
</dbReference>
<gene>
    <name evidence="3" type="ORF">GQS65_11015</name>
</gene>
<dbReference type="Gene3D" id="3.30.360.10">
    <property type="entry name" value="Dihydrodipicolinate Reductase, domain 2"/>
    <property type="match status" value="1"/>
</dbReference>
<dbReference type="Proteomes" id="UP000451471">
    <property type="component" value="Unassembled WGS sequence"/>
</dbReference>
<dbReference type="InterPro" id="IPR051317">
    <property type="entry name" value="Gfo/Idh/MocA_oxidoreduct"/>
</dbReference>
<dbReference type="InterPro" id="IPR036291">
    <property type="entry name" value="NAD(P)-bd_dom_sf"/>
</dbReference>
<dbReference type="EMBL" id="WSZK01000016">
    <property type="protein sequence ID" value="MWG35011.1"/>
    <property type="molecule type" value="Genomic_DNA"/>
</dbReference>
<organism evidence="3 4">
    <name type="scientific">Halomarina oriensis</name>
    <dbReference type="NCBI Taxonomy" id="671145"/>
    <lineage>
        <taxon>Archaea</taxon>
        <taxon>Methanobacteriati</taxon>
        <taxon>Methanobacteriota</taxon>
        <taxon>Stenosarchaea group</taxon>
        <taxon>Halobacteria</taxon>
        <taxon>Halobacteriales</taxon>
        <taxon>Natronomonadaceae</taxon>
        <taxon>Halomarina</taxon>
    </lineage>
</organism>
<protein>
    <submittedName>
        <fullName evidence="3">Gfo/Idh/MocA family oxidoreductase</fullName>
    </submittedName>
</protein>
<proteinExistence type="predicted"/>
<name>A0A6B0GM82_9EURY</name>
<dbReference type="PANTHER" id="PTHR43708:SF8">
    <property type="entry name" value="OXIDOREDUCTASE"/>
    <property type="match status" value="1"/>
</dbReference>
<dbReference type="InterPro" id="IPR055170">
    <property type="entry name" value="GFO_IDH_MocA-like_dom"/>
</dbReference>
<evidence type="ECO:0000259" key="2">
    <source>
        <dbReference type="Pfam" id="PF22725"/>
    </source>
</evidence>
<dbReference type="Gene3D" id="3.40.50.720">
    <property type="entry name" value="NAD(P)-binding Rossmann-like Domain"/>
    <property type="match status" value="1"/>
</dbReference>
<feature type="domain" description="Gfo/Idh/MocA-like oxidoreductase N-terminal" evidence="1">
    <location>
        <begin position="9"/>
        <end position="124"/>
    </location>
</feature>
<dbReference type="RefSeq" id="WP_158204706.1">
    <property type="nucleotide sequence ID" value="NZ_WSZK01000016.1"/>
</dbReference>
<reference evidence="3 4" key="1">
    <citation type="submission" date="2019-12" db="EMBL/GenBank/DDBJ databases">
        <title>Halocatena pleomorpha gen. nov. sp. nov., an extremely halophilic archaeon of family Halobacteriaceae isolated from saltpan soil.</title>
        <authorList>
            <person name="Pal Y."/>
            <person name="Verma A."/>
            <person name="Krishnamurthi S."/>
            <person name="Kumar P."/>
        </authorList>
    </citation>
    <scope>NUCLEOTIDE SEQUENCE [LARGE SCALE GENOMIC DNA]</scope>
    <source>
        <strain evidence="3 4">JCM 16495</strain>
    </source>
</reference>
<dbReference type="PANTHER" id="PTHR43708">
    <property type="entry name" value="CONSERVED EXPRESSED OXIDOREDUCTASE (EUROFUNG)"/>
    <property type="match status" value="1"/>
</dbReference>
<dbReference type="AlphaFoldDB" id="A0A6B0GM82"/>
<evidence type="ECO:0000259" key="1">
    <source>
        <dbReference type="Pfam" id="PF01408"/>
    </source>
</evidence>
<comment type="caution">
    <text evidence="3">The sequence shown here is derived from an EMBL/GenBank/DDBJ whole genome shotgun (WGS) entry which is preliminary data.</text>
</comment>
<dbReference type="GO" id="GO:0000166">
    <property type="term" value="F:nucleotide binding"/>
    <property type="evidence" value="ECO:0007669"/>
    <property type="project" value="InterPro"/>
</dbReference>
<feature type="domain" description="GFO/IDH/MocA-like oxidoreductase" evidence="2">
    <location>
        <begin position="135"/>
        <end position="257"/>
    </location>
</feature>
<sequence length="372" mass="40160">MTTPTTRVGYVGLDHHHCRPYLRSLAETAATVTAACEPSTTFDSTSVEGLGDVPVYDDPVELLDAEDIDALWVTLSNDATPAVVEAALDRDVDVFTEKPAARTATDLEPLLAAEADSDATVCVSYPWRAHPLADELRRRIDAGELGDLRSFDARFFASKVAHRDAGHYLFDRAASRGGILQWLGIHWLDLFGWLFEDPVTRVSATTTYGTTAADVEDGGTVVFETRSGAIGSLRAGYYLGPDRYDTHVGVVGTDATASWDPIGSEFGFDGEAALVVERTDGTDDTPRRTVTHEYTPTPGYGGEWGLAFIERFLDARRSGGEVPVDLSDALAVLRLLDAVYDAAESGRWVAVDGVSDHTAPASTPLDARRDTM</sequence>
<dbReference type="SUPFAM" id="SSF51735">
    <property type="entry name" value="NAD(P)-binding Rossmann-fold domains"/>
    <property type="match status" value="1"/>
</dbReference>
<evidence type="ECO:0000313" key="4">
    <source>
        <dbReference type="Proteomes" id="UP000451471"/>
    </source>
</evidence>